<organism evidence="1">
    <name type="scientific">Sesamum angustifolium</name>
    <dbReference type="NCBI Taxonomy" id="2727405"/>
    <lineage>
        <taxon>Eukaryota</taxon>
        <taxon>Viridiplantae</taxon>
        <taxon>Streptophyta</taxon>
        <taxon>Embryophyta</taxon>
        <taxon>Tracheophyta</taxon>
        <taxon>Spermatophyta</taxon>
        <taxon>Magnoliopsida</taxon>
        <taxon>eudicotyledons</taxon>
        <taxon>Gunneridae</taxon>
        <taxon>Pentapetalae</taxon>
        <taxon>asterids</taxon>
        <taxon>lamiids</taxon>
        <taxon>Lamiales</taxon>
        <taxon>Pedaliaceae</taxon>
        <taxon>Sesamum</taxon>
    </lineage>
</organism>
<accession>A0AAW2KXJ4</accession>
<sequence length="110" mass="11739">MGYPFRRFMRVRKVACSTGRTTSIWSTANSVGTLGTSLLEGETHTRRSPCMHVQARQVVGWEVPTEAVCQRPQPVDQTVVAGQGDMAPASGDLALASGVLGEPRIPDTVG</sequence>
<reference evidence="1" key="2">
    <citation type="journal article" date="2024" name="Plant">
        <title>Genomic evolution and insights into agronomic trait innovations of Sesamum species.</title>
        <authorList>
            <person name="Miao H."/>
            <person name="Wang L."/>
            <person name="Qu L."/>
            <person name="Liu H."/>
            <person name="Sun Y."/>
            <person name="Le M."/>
            <person name="Wang Q."/>
            <person name="Wei S."/>
            <person name="Zheng Y."/>
            <person name="Lin W."/>
            <person name="Duan Y."/>
            <person name="Cao H."/>
            <person name="Xiong S."/>
            <person name="Wang X."/>
            <person name="Wei L."/>
            <person name="Li C."/>
            <person name="Ma Q."/>
            <person name="Ju M."/>
            <person name="Zhao R."/>
            <person name="Li G."/>
            <person name="Mu C."/>
            <person name="Tian Q."/>
            <person name="Mei H."/>
            <person name="Zhang T."/>
            <person name="Gao T."/>
            <person name="Zhang H."/>
        </authorList>
    </citation>
    <scope>NUCLEOTIDE SEQUENCE</scope>
    <source>
        <strain evidence="1">G01</strain>
    </source>
</reference>
<dbReference type="EMBL" id="JACGWK010000016">
    <property type="protein sequence ID" value="KAL0311224.1"/>
    <property type="molecule type" value="Genomic_DNA"/>
</dbReference>
<evidence type="ECO:0000313" key="1">
    <source>
        <dbReference type="EMBL" id="KAL0311224.1"/>
    </source>
</evidence>
<protein>
    <submittedName>
        <fullName evidence="1">Uncharacterized protein</fullName>
    </submittedName>
</protein>
<proteinExistence type="predicted"/>
<dbReference type="AlphaFoldDB" id="A0AAW2KXJ4"/>
<reference evidence="1" key="1">
    <citation type="submission" date="2020-06" db="EMBL/GenBank/DDBJ databases">
        <authorList>
            <person name="Li T."/>
            <person name="Hu X."/>
            <person name="Zhang T."/>
            <person name="Song X."/>
            <person name="Zhang H."/>
            <person name="Dai N."/>
            <person name="Sheng W."/>
            <person name="Hou X."/>
            <person name="Wei L."/>
        </authorList>
    </citation>
    <scope>NUCLEOTIDE SEQUENCE</scope>
    <source>
        <strain evidence="1">G01</strain>
        <tissue evidence="1">Leaf</tissue>
    </source>
</reference>
<name>A0AAW2KXJ4_9LAMI</name>
<comment type="caution">
    <text evidence="1">The sequence shown here is derived from an EMBL/GenBank/DDBJ whole genome shotgun (WGS) entry which is preliminary data.</text>
</comment>
<gene>
    <name evidence="1" type="ORF">Sangu_2417100</name>
</gene>